<proteinExistence type="predicted"/>
<gene>
    <name evidence="3" type="primary">LOC117144367</name>
</gene>
<name>A0A6P8KAY0_DROMA</name>
<dbReference type="GeneID" id="117144367"/>
<organism evidence="2 3">
    <name type="scientific">Drosophila mauritiana</name>
    <name type="common">Fruit fly</name>
    <dbReference type="NCBI Taxonomy" id="7226"/>
    <lineage>
        <taxon>Eukaryota</taxon>
        <taxon>Metazoa</taxon>
        <taxon>Ecdysozoa</taxon>
        <taxon>Arthropoda</taxon>
        <taxon>Hexapoda</taxon>
        <taxon>Insecta</taxon>
        <taxon>Pterygota</taxon>
        <taxon>Neoptera</taxon>
        <taxon>Endopterygota</taxon>
        <taxon>Diptera</taxon>
        <taxon>Brachycera</taxon>
        <taxon>Muscomorpha</taxon>
        <taxon>Ephydroidea</taxon>
        <taxon>Drosophilidae</taxon>
        <taxon>Drosophila</taxon>
        <taxon>Sophophora</taxon>
    </lineage>
</organism>
<reference evidence="3" key="1">
    <citation type="submission" date="2025-08" db="UniProtKB">
        <authorList>
            <consortium name="RefSeq"/>
        </authorList>
    </citation>
    <scope>IDENTIFICATION</scope>
    <source>
        <strain evidence="3">Mau12</strain>
        <tissue evidence="3">Whole Body</tissue>
    </source>
</reference>
<dbReference type="AlphaFoldDB" id="A0A6P8KAY0"/>
<feature type="chain" id="PRO_5027784378" evidence="1">
    <location>
        <begin position="25"/>
        <end position="186"/>
    </location>
</feature>
<protein>
    <submittedName>
        <fullName evidence="3">Uncharacterized protein LOC117144367 isoform X2</fullName>
    </submittedName>
</protein>
<keyword evidence="1" id="KW-0732">Signal</keyword>
<keyword evidence="2" id="KW-1185">Reference proteome</keyword>
<accession>A0A6P8KAY0</accession>
<evidence type="ECO:0000256" key="1">
    <source>
        <dbReference type="SAM" id="SignalP"/>
    </source>
</evidence>
<dbReference type="Proteomes" id="UP000515162">
    <property type="component" value="Chromosome 3R"/>
</dbReference>
<evidence type="ECO:0000313" key="3">
    <source>
        <dbReference type="RefSeq" id="XP_033165382.1"/>
    </source>
</evidence>
<feature type="signal peptide" evidence="1">
    <location>
        <begin position="1"/>
        <end position="24"/>
    </location>
</feature>
<evidence type="ECO:0000313" key="2">
    <source>
        <dbReference type="Proteomes" id="UP000515162"/>
    </source>
</evidence>
<sequence>MGQVSRMVAIVALLLLIAPQPALLNSDSSDESLEAEAIDKEIEDAMGNMQALFEFGSGVTGKESRQISKAFENLSNYIVKKSKPKRKSSLEDHNDKVFNIEPDENVKIRFAYQLPMGIKHTTKIGKKKKKPEYFLNFLFNNYRNPQKPLDHNTLAKKLKMRRTGRRLLPNGMPNPYKYFPLKGEDM</sequence>
<dbReference type="RefSeq" id="XP_033165382.1">
    <property type="nucleotide sequence ID" value="XM_033309491.1"/>
</dbReference>